<keyword evidence="4" id="KW-1185">Reference proteome</keyword>
<dbReference type="SUPFAM" id="SSF56112">
    <property type="entry name" value="Protein kinase-like (PK-like)"/>
    <property type="match status" value="1"/>
</dbReference>
<feature type="transmembrane region" description="Helical" evidence="2">
    <location>
        <begin position="495"/>
        <end position="515"/>
    </location>
</feature>
<feature type="transmembrane region" description="Helical" evidence="2">
    <location>
        <begin position="440"/>
        <end position="458"/>
    </location>
</feature>
<gene>
    <name evidence="3" type="ORF">SO694_001160104</name>
</gene>
<reference evidence="3 4" key="1">
    <citation type="submission" date="2024-03" db="EMBL/GenBank/DDBJ databases">
        <title>Aureococcus anophagefferens CCMP1851 and Kratosvirus quantuckense: Draft genome of a second virus-susceptible host strain in the model system.</title>
        <authorList>
            <person name="Chase E."/>
            <person name="Truchon A.R."/>
            <person name="Schepens W."/>
            <person name="Wilhelm S.W."/>
        </authorList>
    </citation>
    <scope>NUCLEOTIDE SEQUENCE [LARGE SCALE GENOMIC DNA]</scope>
    <source>
        <strain evidence="3 4">CCMP1851</strain>
    </source>
</reference>
<dbReference type="Proteomes" id="UP001363151">
    <property type="component" value="Unassembled WGS sequence"/>
</dbReference>
<organism evidence="3 4">
    <name type="scientific">Aureococcus anophagefferens</name>
    <name type="common">Harmful bloom alga</name>
    <dbReference type="NCBI Taxonomy" id="44056"/>
    <lineage>
        <taxon>Eukaryota</taxon>
        <taxon>Sar</taxon>
        <taxon>Stramenopiles</taxon>
        <taxon>Ochrophyta</taxon>
        <taxon>Pelagophyceae</taxon>
        <taxon>Pelagomonadales</taxon>
        <taxon>Pelagomonadaceae</taxon>
        <taxon>Aureococcus</taxon>
    </lineage>
</organism>
<evidence type="ECO:0000313" key="4">
    <source>
        <dbReference type="Proteomes" id="UP001363151"/>
    </source>
</evidence>
<accession>A0ABR1FWB6</accession>
<keyword evidence="2" id="KW-0472">Membrane</keyword>
<feature type="compositionally biased region" description="Low complexity" evidence="1">
    <location>
        <begin position="338"/>
        <end position="347"/>
    </location>
</feature>
<feature type="transmembrane region" description="Helical" evidence="2">
    <location>
        <begin position="718"/>
        <end position="736"/>
    </location>
</feature>
<feature type="transmembrane region" description="Helical" evidence="2">
    <location>
        <begin position="658"/>
        <end position="682"/>
    </location>
</feature>
<feature type="region of interest" description="Disordered" evidence="1">
    <location>
        <begin position="333"/>
        <end position="353"/>
    </location>
</feature>
<evidence type="ECO:0000256" key="1">
    <source>
        <dbReference type="SAM" id="MobiDB-lite"/>
    </source>
</evidence>
<keyword evidence="2" id="KW-1133">Transmembrane helix</keyword>
<sequence length="798" mass="86618">MSFGWSDASASQASQAWSDDDASAASLSHASDASSAGSSSQQLVLAVEQALRRTSLASNVDDEREALIVALLAQLACAYGVSREDYEAQIAGRRAKRRRANVELPPFACALPEAFPRPAKLLESPEATRYEREFEDLGPLGRERLAACAARGTGSTRSTRREARAGAPGRRRGGQVRARDAAPGAARAPGGDPLPASWVGDRPAGFGAAFAGGSSAGSGASEAPERELFLQMELCGERTLRDWIDDRGDAGAARRRERRSASKEVGQVSGEDSPLARNHTTGVGTASYAAPEQLAKGAAYGAGVDIFARAPARVGAGARVRRGGLAPARVGARRRRGAALSAPASPRVPEASRGDALRRDISALDREVQAVLSKRSPHKRQTVMGKAWHAAVTALVEREKEEIALRAWENAIDFGSSSAGLSIYLVAAVTESRRRDIGKCIFLVVLCFTVQCVLLVSITCEFIEGPATIVAPGFQPHVNDGTLRRKWARHVAADAAAAALLSLIVWIMWVKFNGLRVYRIYWEGRRVRRWVLVFAMLAKVALPRPESVTLIFCSCFITYMLFRGDNALLSMILNVMKIQYVNRLDTEVVRIGREAPRLGCVIGDAEDLTASVARDLRKRDLPKTLTKIESASFATIRKLARVRLSQAILECVFRVCRLAFRICAFALLLTCATGGHIAHIHFRNVLWFLTLLKQRYPSESSEYLHVFIVDSPKTDVKYSVIVWIMVAAVACLARLGRLCCKTCCKRVGKGPCQAVARALSLRRERSATTTRESLEALDLELAPARRARAPTLGAMDDC</sequence>
<feature type="region of interest" description="Disordered" evidence="1">
    <location>
        <begin position="14"/>
        <end position="38"/>
    </location>
</feature>
<evidence type="ECO:0000256" key="2">
    <source>
        <dbReference type="SAM" id="Phobius"/>
    </source>
</evidence>
<dbReference type="EMBL" id="JBBJCI010000217">
    <property type="protein sequence ID" value="KAK7240093.1"/>
    <property type="molecule type" value="Genomic_DNA"/>
</dbReference>
<keyword evidence="2" id="KW-0812">Transmembrane</keyword>
<evidence type="ECO:0008006" key="5">
    <source>
        <dbReference type="Google" id="ProtNLM"/>
    </source>
</evidence>
<feature type="region of interest" description="Disordered" evidence="1">
    <location>
        <begin position="252"/>
        <end position="282"/>
    </location>
</feature>
<comment type="caution">
    <text evidence="3">The sequence shown here is derived from an EMBL/GenBank/DDBJ whole genome shotgun (WGS) entry which is preliminary data.</text>
</comment>
<proteinExistence type="predicted"/>
<protein>
    <recommendedName>
        <fullName evidence="5">Ion transport domain-containing protein</fullName>
    </recommendedName>
</protein>
<feature type="compositionally biased region" description="Basic and acidic residues" evidence="1">
    <location>
        <begin position="252"/>
        <end position="262"/>
    </location>
</feature>
<evidence type="ECO:0000313" key="3">
    <source>
        <dbReference type="EMBL" id="KAK7240093.1"/>
    </source>
</evidence>
<dbReference type="InterPro" id="IPR011009">
    <property type="entry name" value="Kinase-like_dom_sf"/>
</dbReference>
<name>A0ABR1FWB6_AURAN</name>
<feature type="region of interest" description="Disordered" evidence="1">
    <location>
        <begin position="149"/>
        <end position="200"/>
    </location>
</feature>
<feature type="compositionally biased region" description="Low complexity" evidence="1">
    <location>
        <begin position="181"/>
        <end position="193"/>
    </location>
</feature>